<evidence type="ECO:0000313" key="17">
    <source>
        <dbReference type="Proteomes" id="UP000321580"/>
    </source>
</evidence>
<feature type="binding site" evidence="13">
    <location>
        <position position="137"/>
    </location>
    <ligand>
        <name>(S)-2,3,4,5-tetrahydrodipicolinate</name>
        <dbReference type="ChEBI" id="CHEBI:16845"/>
    </ligand>
</feature>
<feature type="binding site" evidence="13">
    <location>
        <begin position="146"/>
        <end position="147"/>
    </location>
    <ligand>
        <name>(S)-2,3,4,5-tetrahydrodipicolinate</name>
        <dbReference type="ChEBI" id="CHEBI:16845"/>
    </ligand>
</feature>
<protein>
    <recommendedName>
        <fullName evidence="10 13">4-hydroxy-tetrahydrodipicolinate reductase</fullName>
        <shortName evidence="13">HTPA reductase</shortName>
        <ecNumber evidence="10 13">1.17.1.8</ecNumber>
    </recommendedName>
</protein>
<evidence type="ECO:0000313" key="16">
    <source>
        <dbReference type="EMBL" id="TXB66562.1"/>
    </source>
</evidence>
<evidence type="ECO:0000256" key="1">
    <source>
        <dbReference type="ARBA" id="ARBA00006642"/>
    </source>
</evidence>
<evidence type="ECO:0000256" key="2">
    <source>
        <dbReference type="ARBA" id="ARBA00022490"/>
    </source>
</evidence>
<dbReference type="AlphaFoldDB" id="A0A5C6RYW8"/>
<dbReference type="InterPro" id="IPR022663">
    <property type="entry name" value="DapB_C"/>
</dbReference>
<comment type="pathway">
    <text evidence="9 13">Amino-acid biosynthesis; L-lysine biosynthesis via DAP pathway; (S)-tetrahydrodipicolinate from L-aspartate: step 4/4.</text>
</comment>
<dbReference type="CDD" id="cd02274">
    <property type="entry name" value="DHDPR_N"/>
    <property type="match status" value="1"/>
</dbReference>
<dbReference type="InterPro" id="IPR023940">
    <property type="entry name" value="DHDPR_bac"/>
</dbReference>
<accession>A0A5C6RYW8</accession>
<dbReference type="Proteomes" id="UP000321580">
    <property type="component" value="Unassembled WGS sequence"/>
</dbReference>
<evidence type="ECO:0000256" key="9">
    <source>
        <dbReference type="ARBA" id="ARBA00037922"/>
    </source>
</evidence>
<dbReference type="PANTHER" id="PTHR20836">
    <property type="entry name" value="DIHYDRODIPICOLINATE REDUCTASE"/>
    <property type="match status" value="1"/>
</dbReference>
<dbReference type="EMBL" id="VOOR01000007">
    <property type="protein sequence ID" value="TXB66562.1"/>
    <property type="molecule type" value="Genomic_DNA"/>
</dbReference>
<dbReference type="PROSITE" id="PS01298">
    <property type="entry name" value="DAPB"/>
    <property type="match status" value="1"/>
</dbReference>
<dbReference type="GO" id="GO:0019877">
    <property type="term" value="P:diaminopimelate biosynthetic process"/>
    <property type="evidence" value="ECO:0007669"/>
    <property type="project" value="UniProtKB-UniRule"/>
</dbReference>
<keyword evidence="8 13" id="KW-0457">Lysine biosynthesis</keyword>
<keyword evidence="4 13" id="KW-0521">NADP</keyword>
<evidence type="ECO:0000256" key="13">
    <source>
        <dbReference type="HAMAP-Rule" id="MF_00102"/>
    </source>
</evidence>
<keyword evidence="17" id="KW-1185">Reference proteome</keyword>
<feature type="active site" description="Proton donor/acceptor" evidence="13">
    <location>
        <position position="136"/>
    </location>
</feature>
<dbReference type="InterPro" id="IPR000846">
    <property type="entry name" value="DapB_N"/>
</dbReference>
<comment type="subunit">
    <text evidence="13">Homotetramer.</text>
</comment>
<organism evidence="16 17">
    <name type="scientific">Phaeodactylibacter luteus</name>
    <dbReference type="NCBI Taxonomy" id="1564516"/>
    <lineage>
        <taxon>Bacteria</taxon>
        <taxon>Pseudomonadati</taxon>
        <taxon>Bacteroidota</taxon>
        <taxon>Saprospiria</taxon>
        <taxon>Saprospirales</taxon>
        <taxon>Haliscomenobacteraceae</taxon>
        <taxon>Phaeodactylibacter</taxon>
    </lineage>
</organism>
<dbReference type="Pfam" id="PF01113">
    <property type="entry name" value="DapB_N"/>
    <property type="match status" value="1"/>
</dbReference>
<reference evidence="16 17" key="1">
    <citation type="submission" date="2019-08" db="EMBL/GenBank/DDBJ databases">
        <title>Genome of Phaeodactylibacter luteus.</title>
        <authorList>
            <person name="Bowman J.P."/>
        </authorList>
    </citation>
    <scope>NUCLEOTIDE SEQUENCE [LARGE SCALE GENOMIC DNA]</scope>
    <source>
        <strain evidence="16 17">KCTC 42180</strain>
    </source>
</reference>
<dbReference type="InterPro" id="IPR036291">
    <property type="entry name" value="NAD(P)-bd_dom_sf"/>
</dbReference>
<comment type="subcellular location">
    <subcellularLocation>
        <location evidence="13">Cytoplasm</location>
    </subcellularLocation>
</comment>
<evidence type="ECO:0000256" key="3">
    <source>
        <dbReference type="ARBA" id="ARBA00022605"/>
    </source>
</evidence>
<keyword evidence="6 13" id="KW-0560">Oxidoreductase</keyword>
<comment type="caution">
    <text evidence="13">Was originally thought to be a dihydrodipicolinate reductase (DHDPR), catalyzing the conversion of dihydrodipicolinate to tetrahydrodipicolinate. However, it was shown in E.coli that the substrate of the enzymatic reaction is not dihydrodipicolinate (DHDP) but in fact (2S,4S)-4-hydroxy-2,3,4,5-tetrahydrodipicolinic acid (HTPA), the product released by the DapA-catalyzed reaction.</text>
</comment>
<dbReference type="UniPathway" id="UPA00034">
    <property type="reaction ID" value="UER00018"/>
</dbReference>
<name>A0A5C6RYW8_9BACT</name>
<evidence type="ECO:0000256" key="4">
    <source>
        <dbReference type="ARBA" id="ARBA00022857"/>
    </source>
</evidence>
<feature type="domain" description="Dihydrodipicolinate reductase N-terminal" evidence="14">
    <location>
        <begin position="3"/>
        <end position="104"/>
    </location>
</feature>
<evidence type="ECO:0000259" key="15">
    <source>
        <dbReference type="Pfam" id="PF05173"/>
    </source>
</evidence>
<gene>
    <name evidence="13 16" type="primary">dapB</name>
    <name evidence="16" type="ORF">FRY97_05070</name>
</gene>
<sequence>MAKIALLGYGKMGKTIAKLAEAAGDEVVLRIGADNAEELTPEALMAADVAIDFSLPAAAFGNISLCLDAGVAVVSGTTGWLSRFEEAVAHCREQGGAFFYASNFSVGVNLFFALNRHLARLMAEWPAYQPELTEIHHTQKLDAPSGTAISLAEDILAHHARFEGWGLTGDGLSPNQLPITAEREGDVKGTHEVRWASDVDAISIRHEAHTREGFARGALQAAHWLIGKKGVFGMSDMLGL</sequence>
<dbReference type="HAMAP" id="MF_00102">
    <property type="entry name" value="DapB"/>
    <property type="match status" value="1"/>
</dbReference>
<evidence type="ECO:0000256" key="10">
    <source>
        <dbReference type="ARBA" id="ARBA00038983"/>
    </source>
</evidence>
<keyword evidence="2 13" id="KW-0963">Cytoplasm</keyword>
<comment type="similarity">
    <text evidence="1 13">Belongs to the DapB family.</text>
</comment>
<dbReference type="PANTHER" id="PTHR20836:SF0">
    <property type="entry name" value="4-HYDROXY-TETRAHYDRODIPICOLINATE REDUCTASE 1, CHLOROPLASTIC-RELATED"/>
    <property type="match status" value="1"/>
</dbReference>
<dbReference type="GO" id="GO:0009089">
    <property type="term" value="P:lysine biosynthetic process via diaminopimelate"/>
    <property type="evidence" value="ECO:0007669"/>
    <property type="project" value="UniProtKB-UniRule"/>
</dbReference>
<comment type="catalytic activity">
    <reaction evidence="12 13">
        <text>(S)-2,3,4,5-tetrahydrodipicolinate + NAD(+) + H2O = (2S,4S)-4-hydroxy-2,3,4,5-tetrahydrodipicolinate + NADH + H(+)</text>
        <dbReference type="Rhea" id="RHEA:35323"/>
        <dbReference type="ChEBI" id="CHEBI:15377"/>
        <dbReference type="ChEBI" id="CHEBI:15378"/>
        <dbReference type="ChEBI" id="CHEBI:16845"/>
        <dbReference type="ChEBI" id="CHEBI:57540"/>
        <dbReference type="ChEBI" id="CHEBI:57945"/>
        <dbReference type="ChEBI" id="CHEBI:67139"/>
        <dbReference type="EC" id="1.17.1.8"/>
    </reaction>
</comment>
<keyword evidence="5 13" id="KW-0220">Diaminopimelate biosynthesis</keyword>
<proteinExistence type="inferred from homology"/>
<dbReference type="Gene3D" id="3.30.360.10">
    <property type="entry name" value="Dihydrodipicolinate Reductase, domain 2"/>
    <property type="match status" value="1"/>
</dbReference>
<comment type="caution">
    <text evidence="13">Lacks conserved residue(s) required for the propagation of feature annotation.</text>
</comment>
<dbReference type="GO" id="GO:0050661">
    <property type="term" value="F:NADP binding"/>
    <property type="evidence" value="ECO:0007669"/>
    <property type="project" value="UniProtKB-UniRule"/>
</dbReference>
<dbReference type="GO" id="GO:0008839">
    <property type="term" value="F:4-hydroxy-tetrahydrodipicolinate reductase"/>
    <property type="evidence" value="ECO:0007669"/>
    <property type="project" value="UniProtKB-UniRule"/>
</dbReference>
<dbReference type="OrthoDB" id="9790352at2"/>
<evidence type="ECO:0000256" key="8">
    <source>
        <dbReference type="ARBA" id="ARBA00023154"/>
    </source>
</evidence>
<feature type="active site" description="Proton donor" evidence="13">
    <location>
        <position position="140"/>
    </location>
</feature>
<evidence type="ECO:0000256" key="11">
    <source>
        <dbReference type="ARBA" id="ARBA00049080"/>
    </source>
</evidence>
<keyword evidence="7 13" id="KW-0520">NAD</keyword>
<dbReference type="RefSeq" id="WP_147166351.1">
    <property type="nucleotide sequence ID" value="NZ_VOOR01000007.1"/>
</dbReference>
<dbReference type="SUPFAM" id="SSF55347">
    <property type="entry name" value="Glyceraldehyde-3-phosphate dehydrogenase-like, C-terminal domain"/>
    <property type="match status" value="1"/>
</dbReference>
<evidence type="ECO:0000256" key="12">
    <source>
        <dbReference type="ARBA" id="ARBA00049396"/>
    </source>
</evidence>
<dbReference type="Pfam" id="PF05173">
    <property type="entry name" value="DapB_C"/>
    <property type="match status" value="1"/>
</dbReference>
<dbReference type="NCBIfam" id="TIGR00036">
    <property type="entry name" value="dapB"/>
    <property type="match status" value="1"/>
</dbReference>
<keyword evidence="3 13" id="KW-0028">Amino-acid biosynthesis</keyword>
<dbReference type="SUPFAM" id="SSF51735">
    <property type="entry name" value="NAD(P)-binding Rossmann-fold domains"/>
    <property type="match status" value="1"/>
</dbReference>
<feature type="binding site" evidence="13">
    <location>
        <position position="34"/>
    </location>
    <ligand>
        <name>NAD(+)</name>
        <dbReference type="ChEBI" id="CHEBI:57540"/>
    </ligand>
</feature>
<dbReference type="PIRSF" id="PIRSF000161">
    <property type="entry name" value="DHPR"/>
    <property type="match status" value="1"/>
</dbReference>
<evidence type="ECO:0000256" key="6">
    <source>
        <dbReference type="ARBA" id="ARBA00023002"/>
    </source>
</evidence>
<dbReference type="EC" id="1.17.1.8" evidence="10 13"/>
<dbReference type="GO" id="GO:0051287">
    <property type="term" value="F:NAD binding"/>
    <property type="evidence" value="ECO:0007669"/>
    <property type="project" value="UniProtKB-UniRule"/>
</dbReference>
<evidence type="ECO:0000259" key="14">
    <source>
        <dbReference type="Pfam" id="PF01113"/>
    </source>
</evidence>
<feature type="domain" description="Dihydrodipicolinate reductase C-terminal" evidence="15">
    <location>
        <begin position="107"/>
        <end position="238"/>
    </location>
</feature>
<dbReference type="Gene3D" id="3.40.50.720">
    <property type="entry name" value="NAD(P)-binding Rossmann-like Domain"/>
    <property type="match status" value="1"/>
</dbReference>
<dbReference type="GO" id="GO:0016726">
    <property type="term" value="F:oxidoreductase activity, acting on CH or CH2 groups, NAD or NADP as acceptor"/>
    <property type="evidence" value="ECO:0007669"/>
    <property type="project" value="UniProtKB-UniRule"/>
</dbReference>
<evidence type="ECO:0000256" key="7">
    <source>
        <dbReference type="ARBA" id="ARBA00023027"/>
    </source>
</evidence>
<comment type="function">
    <text evidence="13">Catalyzes the conversion of 4-hydroxy-tetrahydrodipicolinate (HTPA) to tetrahydrodipicolinate.</text>
</comment>
<comment type="catalytic activity">
    <reaction evidence="11 13">
        <text>(S)-2,3,4,5-tetrahydrodipicolinate + NADP(+) + H2O = (2S,4S)-4-hydroxy-2,3,4,5-tetrahydrodipicolinate + NADPH + H(+)</text>
        <dbReference type="Rhea" id="RHEA:35331"/>
        <dbReference type="ChEBI" id="CHEBI:15377"/>
        <dbReference type="ChEBI" id="CHEBI:15378"/>
        <dbReference type="ChEBI" id="CHEBI:16845"/>
        <dbReference type="ChEBI" id="CHEBI:57783"/>
        <dbReference type="ChEBI" id="CHEBI:58349"/>
        <dbReference type="ChEBI" id="CHEBI:67139"/>
        <dbReference type="EC" id="1.17.1.8"/>
    </reaction>
</comment>
<evidence type="ECO:0000256" key="5">
    <source>
        <dbReference type="ARBA" id="ARBA00022915"/>
    </source>
</evidence>
<feature type="binding site" evidence="13">
    <location>
        <begin position="76"/>
        <end position="78"/>
    </location>
    <ligand>
        <name>NAD(+)</name>
        <dbReference type="ChEBI" id="CHEBI:57540"/>
    </ligand>
</feature>
<feature type="binding site" evidence="13">
    <location>
        <begin position="101"/>
        <end position="104"/>
    </location>
    <ligand>
        <name>NAD(+)</name>
        <dbReference type="ChEBI" id="CHEBI:57540"/>
    </ligand>
</feature>
<dbReference type="GO" id="GO:0005829">
    <property type="term" value="C:cytosol"/>
    <property type="evidence" value="ECO:0007669"/>
    <property type="project" value="TreeGrafter"/>
</dbReference>
<comment type="caution">
    <text evidence="16">The sequence shown here is derived from an EMBL/GenBank/DDBJ whole genome shotgun (WGS) entry which is preliminary data.</text>
</comment>
<dbReference type="InterPro" id="IPR022664">
    <property type="entry name" value="DapB_N_CS"/>
</dbReference>